<accession>A0A453HNG0</accession>
<dbReference type="PANTHER" id="PTHR33116">
    <property type="entry name" value="REVERSE TRANSCRIPTASE ZINC-BINDING DOMAIN-CONTAINING PROTEIN-RELATED-RELATED"/>
    <property type="match status" value="1"/>
</dbReference>
<dbReference type="EnsemblPlants" id="AET4Gv20251800.1">
    <property type="protein sequence ID" value="AET4Gv20251800.1"/>
    <property type="gene ID" value="AET4Gv20251800"/>
</dbReference>
<reference evidence="2" key="3">
    <citation type="journal article" date="2017" name="Nature">
        <title>Genome sequence of the progenitor of the wheat D genome Aegilops tauschii.</title>
        <authorList>
            <person name="Luo M.C."/>
            <person name="Gu Y.Q."/>
            <person name="Puiu D."/>
            <person name="Wang H."/>
            <person name="Twardziok S.O."/>
            <person name="Deal K.R."/>
            <person name="Huo N."/>
            <person name="Zhu T."/>
            <person name="Wang L."/>
            <person name="Wang Y."/>
            <person name="McGuire P.E."/>
            <person name="Liu S."/>
            <person name="Long H."/>
            <person name="Ramasamy R.K."/>
            <person name="Rodriguez J.C."/>
            <person name="Van S.L."/>
            <person name="Yuan L."/>
            <person name="Wang Z."/>
            <person name="Xia Z."/>
            <person name="Xiao L."/>
            <person name="Anderson O.D."/>
            <person name="Ouyang S."/>
            <person name="Liang Y."/>
            <person name="Zimin A.V."/>
            <person name="Pertea G."/>
            <person name="Qi P."/>
            <person name="Bennetzen J.L."/>
            <person name="Dai X."/>
            <person name="Dawson M.W."/>
            <person name="Muller H.G."/>
            <person name="Kugler K."/>
            <person name="Rivarola-Duarte L."/>
            <person name="Spannagl M."/>
            <person name="Mayer K.F.X."/>
            <person name="Lu F.H."/>
            <person name="Bevan M.W."/>
            <person name="Leroy P."/>
            <person name="Li P."/>
            <person name="You F.M."/>
            <person name="Sun Q."/>
            <person name="Liu Z."/>
            <person name="Lyons E."/>
            <person name="Wicker T."/>
            <person name="Salzberg S.L."/>
            <person name="Devos K.M."/>
            <person name="Dvorak J."/>
        </authorList>
    </citation>
    <scope>NUCLEOTIDE SEQUENCE [LARGE SCALE GENOMIC DNA]</scope>
    <source>
        <strain evidence="2">cv. AL8/78</strain>
    </source>
</reference>
<dbReference type="Proteomes" id="UP000015105">
    <property type="component" value="Chromosome 4D"/>
</dbReference>
<feature type="domain" description="Reverse transcriptase" evidence="1">
    <location>
        <begin position="55"/>
        <end position="331"/>
    </location>
</feature>
<dbReference type="InterPro" id="IPR000477">
    <property type="entry name" value="RT_dom"/>
</dbReference>
<dbReference type="Gramene" id="AET4Gv20251800.1">
    <property type="protein sequence ID" value="AET4Gv20251800.1"/>
    <property type="gene ID" value="AET4Gv20251800"/>
</dbReference>
<dbReference type="SUPFAM" id="SSF56672">
    <property type="entry name" value="DNA/RNA polymerases"/>
    <property type="match status" value="1"/>
</dbReference>
<dbReference type="STRING" id="200361.A0A453HNG0"/>
<proteinExistence type="predicted"/>
<dbReference type="PROSITE" id="PS50878">
    <property type="entry name" value="RT_POL"/>
    <property type="match status" value="1"/>
</dbReference>
<dbReference type="PANTHER" id="PTHR33116:SF78">
    <property type="entry name" value="OS12G0587133 PROTEIN"/>
    <property type="match status" value="1"/>
</dbReference>
<keyword evidence="3" id="KW-1185">Reference proteome</keyword>
<protein>
    <recommendedName>
        <fullName evidence="1">Reverse transcriptase domain-containing protein</fullName>
    </recommendedName>
</protein>
<dbReference type="InterPro" id="IPR043502">
    <property type="entry name" value="DNA/RNA_pol_sf"/>
</dbReference>
<dbReference type="AlphaFoldDB" id="A0A453HNG0"/>
<name>A0A453HNG0_AEGTS</name>
<evidence type="ECO:0000259" key="1">
    <source>
        <dbReference type="PROSITE" id="PS50878"/>
    </source>
</evidence>
<reference evidence="2" key="4">
    <citation type="submission" date="2019-03" db="UniProtKB">
        <authorList>
            <consortium name="EnsemblPlants"/>
        </authorList>
    </citation>
    <scope>IDENTIFICATION</scope>
</reference>
<reference evidence="3" key="1">
    <citation type="journal article" date="2014" name="Science">
        <title>Ancient hybridizations among the ancestral genomes of bread wheat.</title>
        <authorList>
            <consortium name="International Wheat Genome Sequencing Consortium,"/>
            <person name="Marcussen T."/>
            <person name="Sandve S.R."/>
            <person name="Heier L."/>
            <person name="Spannagl M."/>
            <person name="Pfeifer M."/>
            <person name="Jakobsen K.S."/>
            <person name="Wulff B.B."/>
            <person name="Steuernagel B."/>
            <person name="Mayer K.F."/>
            <person name="Olsen O.A."/>
        </authorList>
    </citation>
    <scope>NUCLEOTIDE SEQUENCE [LARGE SCALE GENOMIC DNA]</scope>
    <source>
        <strain evidence="3">cv. AL8/78</strain>
    </source>
</reference>
<evidence type="ECO:0000313" key="2">
    <source>
        <dbReference type="EnsemblPlants" id="AET4Gv20251800.1"/>
    </source>
</evidence>
<dbReference type="Pfam" id="PF00078">
    <property type="entry name" value="RVT_1"/>
    <property type="match status" value="1"/>
</dbReference>
<sequence>MDLSCLVDEFSWGEIATVVMHSPNNRSPGPDGFTNEFYKAFLGVIKNDLQFFFQQLYHHLVDLSGVNQAYISLIPKKDTPLELRDYRPISVVHSLPKPASKVLARRLQIQLPALVHPLQSGFAKGRSIIENFVMAADMVQTAHKRKIPMIVLKLDFQKAFDTVSWACLPSILEARGFPQKWISWVDAILSTASSRVMINGELGEPFQAKRGFRQGDSMSPYLFILVADVLQRLCCQQFEVGNLIHPLGSDRLFPVLQYADDTLMLFQGSIQQATIIKHILSSFSAFSGLHINYHKSTLILICVDGSTTSQIGELFGCPISSFPCTYLGLPLSLHKIKHGLLLPVIHRVDKRLSGWLATFLSSGGRLTLINSVLASIRSYYMACFPWPKESIAKHESLMRGFFWQGKSSTKGGQCLVAWQSVTLPRTSDGLGVRDLAAHNQALLSKFVARVLQFSDVLATNG</sequence>
<dbReference type="CDD" id="cd01650">
    <property type="entry name" value="RT_nLTR_like"/>
    <property type="match status" value="1"/>
</dbReference>
<organism evidence="2 3">
    <name type="scientific">Aegilops tauschii subsp. strangulata</name>
    <name type="common">Goatgrass</name>
    <dbReference type="NCBI Taxonomy" id="200361"/>
    <lineage>
        <taxon>Eukaryota</taxon>
        <taxon>Viridiplantae</taxon>
        <taxon>Streptophyta</taxon>
        <taxon>Embryophyta</taxon>
        <taxon>Tracheophyta</taxon>
        <taxon>Spermatophyta</taxon>
        <taxon>Magnoliopsida</taxon>
        <taxon>Liliopsida</taxon>
        <taxon>Poales</taxon>
        <taxon>Poaceae</taxon>
        <taxon>BOP clade</taxon>
        <taxon>Pooideae</taxon>
        <taxon>Triticodae</taxon>
        <taxon>Triticeae</taxon>
        <taxon>Triticinae</taxon>
        <taxon>Aegilops</taxon>
    </lineage>
</organism>
<reference evidence="2" key="5">
    <citation type="journal article" date="2021" name="G3 (Bethesda)">
        <title>Aegilops tauschii genome assembly Aet v5.0 features greater sequence contiguity and improved annotation.</title>
        <authorList>
            <person name="Wang L."/>
            <person name="Zhu T."/>
            <person name="Rodriguez J.C."/>
            <person name="Deal K.R."/>
            <person name="Dubcovsky J."/>
            <person name="McGuire P.E."/>
            <person name="Lux T."/>
            <person name="Spannagl M."/>
            <person name="Mayer K.F.X."/>
            <person name="Baldrich P."/>
            <person name="Meyers B.C."/>
            <person name="Huo N."/>
            <person name="Gu Y.Q."/>
            <person name="Zhou H."/>
            <person name="Devos K.M."/>
            <person name="Bennetzen J.L."/>
            <person name="Unver T."/>
            <person name="Budak H."/>
            <person name="Gulick P.J."/>
            <person name="Galiba G."/>
            <person name="Kalapos B."/>
            <person name="Nelson D.R."/>
            <person name="Li P."/>
            <person name="You F.M."/>
            <person name="Luo M.C."/>
            <person name="Dvorak J."/>
        </authorList>
    </citation>
    <scope>NUCLEOTIDE SEQUENCE [LARGE SCALE GENOMIC DNA]</scope>
    <source>
        <strain evidence="2">cv. AL8/78</strain>
    </source>
</reference>
<evidence type="ECO:0000313" key="3">
    <source>
        <dbReference type="Proteomes" id="UP000015105"/>
    </source>
</evidence>
<reference evidence="3" key="2">
    <citation type="journal article" date="2017" name="Nat. Plants">
        <title>The Aegilops tauschii genome reveals multiple impacts of transposons.</title>
        <authorList>
            <person name="Zhao G."/>
            <person name="Zou C."/>
            <person name="Li K."/>
            <person name="Wang K."/>
            <person name="Li T."/>
            <person name="Gao L."/>
            <person name="Zhang X."/>
            <person name="Wang H."/>
            <person name="Yang Z."/>
            <person name="Liu X."/>
            <person name="Jiang W."/>
            <person name="Mao L."/>
            <person name="Kong X."/>
            <person name="Jiao Y."/>
            <person name="Jia J."/>
        </authorList>
    </citation>
    <scope>NUCLEOTIDE SEQUENCE [LARGE SCALE GENOMIC DNA]</scope>
    <source>
        <strain evidence="3">cv. AL8/78</strain>
    </source>
</reference>